<reference evidence="8 9" key="1">
    <citation type="submission" date="2020-08" db="EMBL/GenBank/DDBJ databases">
        <title>Acidobacteriota in marine sediments use diverse sulfur dissimilation pathways.</title>
        <authorList>
            <person name="Wasmund K."/>
        </authorList>
    </citation>
    <scope>NUCLEOTIDE SEQUENCE [LARGE SCALE GENOMIC DNA]</scope>
    <source>
        <strain evidence="8">MAG AM4</strain>
    </source>
</reference>
<evidence type="ECO:0000256" key="3">
    <source>
        <dbReference type="ARBA" id="ARBA00021528"/>
    </source>
</evidence>
<feature type="domain" description="Phosphate acetyl/butaryl transferase" evidence="7">
    <location>
        <begin position="1"/>
        <end position="218"/>
    </location>
</feature>
<evidence type="ECO:0000259" key="7">
    <source>
        <dbReference type="Pfam" id="PF01515"/>
    </source>
</evidence>
<dbReference type="Gene3D" id="3.40.50.10750">
    <property type="entry name" value="Isocitrate/Isopropylmalate dehydrogenase-like"/>
    <property type="match status" value="1"/>
</dbReference>
<dbReference type="InterPro" id="IPR004614">
    <property type="entry name" value="P_AcTrfase"/>
</dbReference>
<dbReference type="PANTHER" id="PTHR43356">
    <property type="entry name" value="PHOSPHATE ACETYLTRANSFERASE"/>
    <property type="match status" value="1"/>
</dbReference>
<evidence type="ECO:0000256" key="5">
    <source>
        <dbReference type="ARBA" id="ARBA00023315"/>
    </source>
</evidence>
<keyword evidence="4 8" id="KW-0808">Transferase</keyword>
<dbReference type="SUPFAM" id="SSF53659">
    <property type="entry name" value="Isocitrate/Isopropylmalate dehydrogenase-like"/>
    <property type="match status" value="1"/>
</dbReference>
<comment type="pathway">
    <text evidence="1">Metabolic intermediate biosynthesis; acetyl-CoA biosynthesis; acetyl-CoA from acetate: step 2/2.</text>
</comment>
<proteinExistence type="predicted"/>
<dbReference type="EMBL" id="JACXWD010000173">
    <property type="protein sequence ID" value="MBD3869714.1"/>
    <property type="molecule type" value="Genomic_DNA"/>
</dbReference>
<feature type="non-terminal residue" evidence="8">
    <location>
        <position position="1"/>
    </location>
</feature>
<dbReference type="GO" id="GO:0008959">
    <property type="term" value="F:phosphate acetyltransferase activity"/>
    <property type="evidence" value="ECO:0007669"/>
    <property type="project" value="UniProtKB-EC"/>
</dbReference>
<dbReference type="NCBIfam" id="TIGR00651">
    <property type="entry name" value="pta"/>
    <property type="match status" value="1"/>
</dbReference>
<evidence type="ECO:0000313" key="8">
    <source>
        <dbReference type="EMBL" id="MBD3869714.1"/>
    </source>
</evidence>
<dbReference type="PANTHER" id="PTHR43356:SF3">
    <property type="entry name" value="PHOSPHATE ACETYLTRANSFERASE"/>
    <property type="match status" value="1"/>
</dbReference>
<accession>A0A8J6Y7E1</accession>
<evidence type="ECO:0000256" key="4">
    <source>
        <dbReference type="ARBA" id="ARBA00022679"/>
    </source>
</evidence>
<dbReference type="Gene3D" id="3.40.50.10950">
    <property type="match status" value="1"/>
</dbReference>
<gene>
    <name evidence="8" type="primary">pta</name>
    <name evidence="8" type="ORF">IFK94_16465</name>
</gene>
<comment type="caution">
    <text evidence="8">The sequence shown here is derived from an EMBL/GenBank/DDBJ whole genome shotgun (WGS) entry which is preliminary data.</text>
</comment>
<dbReference type="InterPro" id="IPR050500">
    <property type="entry name" value="Phos_Acetyltrans/Butyryltrans"/>
</dbReference>
<evidence type="ECO:0000256" key="2">
    <source>
        <dbReference type="ARBA" id="ARBA00012707"/>
    </source>
</evidence>
<sequence length="223" mass="22621">AAMLVKNGVADGMVAGAVNSTGNVLRAGFQIVGTAADAEIVSSCFVMIKPEWPYGENGMLVFGDCAVNPQPDARQLAEIAVASARTARVLCGFEPRVAMLSFSTAGSGVGPDVDKVIEATALVKAMAPDLEVDGPLQLDAAIVPEIGSSKAPDSPVAGRANVLIFPDLDAGNIGYKLVQRLAGADAVGPVLQGMAKGVNDLSRGCSVDDIVNVAAITALQSEG</sequence>
<evidence type="ECO:0000256" key="6">
    <source>
        <dbReference type="ARBA" id="ARBA00031108"/>
    </source>
</evidence>
<dbReference type="EC" id="2.3.1.8" evidence="2"/>
<dbReference type="NCBIfam" id="NF007233">
    <property type="entry name" value="PRK09653.1"/>
    <property type="match status" value="1"/>
</dbReference>
<evidence type="ECO:0000256" key="1">
    <source>
        <dbReference type="ARBA" id="ARBA00004989"/>
    </source>
</evidence>
<evidence type="ECO:0000313" key="9">
    <source>
        <dbReference type="Proteomes" id="UP000648239"/>
    </source>
</evidence>
<organism evidence="8 9">
    <name type="scientific">Candidatus Polarisedimenticola svalbardensis</name>
    <dbReference type="NCBI Taxonomy" id="2886004"/>
    <lineage>
        <taxon>Bacteria</taxon>
        <taxon>Pseudomonadati</taxon>
        <taxon>Acidobacteriota</taxon>
        <taxon>Candidatus Polarisedimenticolia</taxon>
        <taxon>Candidatus Polarisedimenticolales</taxon>
        <taxon>Candidatus Polarisedimenticolaceae</taxon>
        <taxon>Candidatus Polarisedimenticola</taxon>
    </lineage>
</organism>
<dbReference type="Pfam" id="PF01515">
    <property type="entry name" value="PTA_PTB"/>
    <property type="match status" value="1"/>
</dbReference>
<dbReference type="Proteomes" id="UP000648239">
    <property type="component" value="Unassembled WGS sequence"/>
</dbReference>
<name>A0A8J6Y7E1_9BACT</name>
<dbReference type="AlphaFoldDB" id="A0A8J6Y7E1"/>
<dbReference type="InterPro" id="IPR042113">
    <property type="entry name" value="P_AcTrfase_dom1"/>
</dbReference>
<dbReference type="InterPro" id="IPR002505">
    <property type="entry name" value="PTA_PTB"/>
</dbReference>
<protein>
    <recommendedName>
        <fullName evidence="3">Phosphate acetyltransferase</fullName>
        <ecNumber evidence="2">2.3.1.8</ecNumber>
    </recommendedName>
    <alternativeName>
        <fullName evidence="6">Phosphotransacetylase</fullName>
    </alternativeName>
</protein>
<keyword evidence="5 8" id="KW-0012">Acyltransferase</keyword>
<dbReference type="InterPro" id="IPR042112">
    <property type="entry name" value="P_AcTrfase_dom2"/>
</dbReference>